<evidence type="ECO:0000313" key="2">
    <source>
        <dbReference type="Proteomes" id="UP000652761"/>
    </source>
</evidence>
<feature type="non-terminal residue" evidence="1">
    <location>
        <position position="1"/>
    </location>
</feature>
<evidence type="ECO:0000313" key="1">
    <source>
        <dbReference type="EMBL" id="MQL93283.1"/>
    </source>
</evidence>
<accession>A0A843VLZ9</accession>
<gene>
    <name evidence="1" type="ORF">Taro_025924</name>
</gene>
<dbReference type="PANTHER" id="PTHR34676:SF17">
    <property type="entry name" value="OS06G0684500 PROTEIN"/>
    <property type="match status" value="1"/>
</dbReference>
<dbReference type="PANTHER" id="PTHR34676">
    <property type="entry name" value="DUF4219 DOMAIN-CONTAINING PROTEIN-RELATED"/>
    <property type="match status" value="1"/>
</dbReference>
<keyword evidence="2" id="KW-1185">Reference proteome</keyword>
<reference evidence="1" key="1">
    <citation type="submission" date="2017-07" db="EMBL/GenBank/DDBJ databases">
        <title>Taro Niue Genome Assembly and Annotation.</title>
        <authorList>
            <person name="Atibalentja N."/>
            <person name="Keating K."/>
            <person name="Fields C.J."/>
        </authorList>
    </citation>
    <scope>NUCLEOTIDE SEQUENCE</scope>
    <source>
        <strain evidence="1">Niue_2</strain>
        <tissue evidence="1">Leaf</tissue>
    </source>
</reference>
<sequence length="182" mass="20065">CAIHPDEYSRISMCNSAKEIWDNLKLIYKGTSEVKETKANILVHEYEMFKMSPIMWCGKAVEATGSSSCEGALVPAQMGLAMVKLELMRRGRCGRARVRPNGDLKQLTWSAPGFGHVKQRRRAAVVVLGEMAMRLGCEGLAHAKAVWKMAVSRLAVGCAARMSRQSRELGGGHLRWLLCDGS</sequence>
<organism evidence="1 2">
    <name type="scientific">Colocasia esculenta</name>
    <name type="common">Wild taro</name>
    <name type="synonym">Arum esculentum</name>
    <dbReference type="NCBI Taxonomy" id="4460"/>
    <lineage>
        <taxon>Eukaryota</taxon>
        <taxon>Viridiplantae</taxon>
        <taxon>Streptophyta</taxon>
        <taxon>Embryophyta</taxon>
        <taxon>Tracheophyta</taxon>
        <taxon>Spermatophyta</taxon>
        <taxon>Magnoliopsida</taxon>
        <taxon>Liliopsida</taxon>
        <taxon>Araceae</taxon>
        <taxon>Aroideae</taxon>
        <taxon>Colocasieae</taxon>
        <taxon>Colocasia</taxon>
    </lineage>
</organism>
<dbReference type="OrthoDB" id="785014at2759"/>
<proteinExistence type="predicted"/>
<dbReference type="AlphaFoldDB" id="A0A843VLZ9"/>
<comment type="caution">
    <text evidence="1">The sequence shown here is derived from an EMBL/GenBank/DDBJ whole genome shotgun (WGS) entry which is preliminary data.</text>
</comment>
<dbReference type="EMBL" id="NMUH01001542">
    <property type="protein sequence ID" value="MQL93283.1"/>
    <property type="molecule type" value="Genomic_DNA"/>
</dbReference>
<protein>
    <submittedName>
        <fullName evidence="1">Uncharacterized protein</fullName>
    </submittedName>
</protein>
<dbReference type="Pfam" id="PF14223">
    <property type="entry name" value="Retrotran_gag_2"/>
    <property type="match status" value="1"/>
</dbReference>
<dbReference type="Proteomes" id="UP000652761">
    <property type="component" value="Unassembled WGS sequence"/>
</dbReference>
<name>A0A843VLZ9_COLES</name>